<dbReference type="Pfam" id="PF24768">
    <property type="entry name" value="ARM_ARMC5"/>
    <property type="match status" value="1"/>
</dbReference>
<feature type="region of interest" description="Disordered" evidence="3">
    <location>
        <begin position="614"/>
        <end position="701"/>
    </location>
</feature>
<dbReference type="RefSeq" id="XP_006815757.1">
    <property type="nucleotide sequence ID" value="XM_006815694.1"/>
</dbReference>
<dbReference type="Pfam" id="PF14381">
    <property type="entry name" value="EDR1_CTR1_ARMC3_pept"/>
    <property type="match status" value="1"/>
</dbReference>
<evidence type="ECO:0000259" key="4">
    <source>
        <dbReference type="Pfam" id="PF14381"/>
    </source>
</evidence>
<reference evidence="7" key="1">
    <citation type="submission" date="2025-08" db="UniProtKB">
        <authorList>
            <consortium name="RefSeq"/>
        </authorList>
    </citation>
    <scope>IDENTIFICATION</scope>
    <source>
        <tissue evidence="7">Testes</tissue>
    </source>
</reference>
<keyword evidence="6" id="KW-1185">Reference proteome</keyword>
<dbReference type="InterPro" id="IPR000225">
    <property type="entry name" value="Armadillo"/>
</dbReference>
<evidence type="ECO:0000313" key="7">
    <source>
        <dbReference type="RefSeq" id="XP_006815757.1"/>
    </source>
</evidence>
<evidence type="ECO:0000313" key="6">
    <source>
        <dbReference type="Proteomes" id="UP000694865"/>
    </source>
</evidence>
<dbReference type="SUPFAM" id="SSF48371">
    <property type="entry name" value="ARM repeat"/>
    <property type="match status" value="2"/>
</dbReference>
<protein>
    <submittedName>
        <fullName evidence="7">Armadillo repeat-containing protein 3-like</fullName>
    </submittedName>
</protein>
<evidence type="ECO:0000256" key="2">
    <source>
        <dbReference type="PROSITE-ProRule" id="PRU00259"/>
    </source>
</evidence>
<feature type="compositionally biased region" description="Low complexity" evidence="3">
    <location>
        <begin position="630"/>
        <end position="640"/>
    </location>
</feature>
<feature type="compositionally biased region" description="Basic and acidic residues" evidence="3">
    <location>
        <begin position="661"/>
        <end position="685"/>
    </location>
</feature>
<dbReference type="InterPro" id="IPR055445">
    <property type="entry name" value="ARM_ARMC5"/>
</dbReference>
<dbReference type="Proteomes" id="UP000694865">
    <property type="component" value="Unplaced"/>
</dbReference>
<dbReference type="InterPro" id="IPR055164">
    <property type="entry name" value="EDR1/CTR1/ARMC3-like_pept-like"/>
</dbReference>
<gene>
    <name evidence="7" type="primary">LOC100370900</name>
</gene>
<evidence type="ECO:0000256" key="3">
    <source>
        <dbReference type="SAM" id="MobiDB-lite"/>
    </source>
</evidence>
<dbReference type="SMART" id="SM00185">
    <property type="entry name" value="ARM"/>
    <property type="match status" value="8"/>
</dbReference>
<feature type="domain" description="ARMC5-like ARM-repeats" evidence="5">
    <location>
        <begin position="254"/>
        <end position="495"/>
    </location>
</feature>
<evidence type="ECO:0000259" key="5">
    <source>
        <dbReference type="Pfam" id="PF24768"/>
    </source>
</evidence>
<dbReference type="Pfam" id="PF00514">
    <property type="entry name" value="Arm"/>
    <property type="match status" value="2"/>
</dbReference>
<feature type="domain" description="EDR1/CTR1/ARMC3-like peptidase-like" evidence="4">
    <location>
        <begin position="701"/>
        <end position="839"/>
    </location>
</feature>
<dbReference type="PROSITE" id="PS50176">
    <property type="entry name" value="ARM_REPEAT"/>
    <property type="match status" value="1"/>
</dbReference>
<feature type="compositionally biased region" description="Low complexity" evidence="3">
    <location>
        <begin position="648"/>
        <end position="657"/>
    </location>
</feature>
<dbReference type="GeneID" id="100370900"/>
<dbReference type="InterPro" id="IPR011989">
    <property type="entry name" value="ARM-like"/>
</dbReference>
<proteinExistence type="predicted"/>
<accession>A0ABM0M6W6</accession>
<dbReference type="InterPro" id="IPR016024">
    <property type="entry name" value="ARM-type_fold"/>
</dbReference>
<evidence type="ECO:0000256" key="1">
    <source>
        <dbReference type="ARBA" id="ARBA00022737"/>
    </source>
</evidence>
<organism evidence="6 7">
    <name type="scientific">Saccoglossus kowalevskii</name>
    <name type="common">Acorn worm</name>
    <dbReference type="NCBI Taxonomy" id="10224"/>
    <lineage>
        <taxon>Eukaryota</taxon>
        <taxon>Metazoa</taxon>
        <taxon>Hemichordata</taxon>
        <taxon>Enteropneusta</taxon>
        <taxon>Harrimaniidae</taxon>
        <taxon>Saccoglossus</taxon>
    </lineage>
</organism>
<dbReference type="PANTHER" id="PTHR46618">
    <property type="entry name" value="ARMADILLO REPEAT-CONTAINING PROTEIN 3"/>
    <property type="match status" value="1"/>
</dbReference>
<keyword evidence="1" id="KW-0677">Repeat</keyword>
<dbReference type="Gene3D" id="1.25.10.10">
    <property type="entry name" value="Leucine-rich Repeat Variant"/>
    <property type="match status" value="2"/>
</dbReference>
<name>A0ABM0M6W6_SACKO</name>
<dbReference type="InterPro" id="IPR052441">
    <property type="entry name" value="Armadillo-Ser/Thr_Kinase"/>
</dbReference>
<dbReference type="PANTHER" id="PTHR46618:SF1">
    <property type="entry name" value="ARMADILLO REPEAT-CONTAINING PROTEIN 3"/>
    <property type="match status" value="1"/>
</dbReference>
<feature type="repeat" description="ARM" evidence="2">
    <location>
        <begin position="357"/>
        <end position="391"/>
    </location>
</feature>
<sequence>MGKKTKKDSEPPPKDIFDPLSVESKQAATVVLMLDSPEEEVQLKACEALYKFAEKCEDNKVLLLELGAMPPLLKLICAEDKIVRRNATMSLGVMAVHPEVRKALRKTDFISQIIKLLAPEEDTLVHEFSSLCLAAMANEFTSKVQIFEHDGIEPLIRLLSDPDPDVQKNSVEAICLMLQDFQTKAAIRELGGLQPLLDLLKSEYPMIQELALVSLARATEDVENRGELRELGGLERLVEFIGNQEWTDLHVHALLVMSNCLEDTESMELIQSTGGLSKLLQFCIDSTLPDVQQNAAKAIAKAARNSENRKIFHEQEAEKTLIQLLETDNALVQAAACQALAIMSENILSKSTIGEQDGIGPLIKLLNSDQANVREAASLALANLTTSSSNNCSDVVDQKGVEPLIGLLGDSKEGAQANAAVVLTNMATDEIMRTDIVSKGIVSALTSPLLSSNTVVQSKAALAVAAFVCDADSRTEFRNSGGLPALCKLLSSGNDEVRRGASWAIVVCATDTPSAMEVCKMGGLEVLQEIDQSTTRQNQFSKAALDRLLDSNLPAKYALTGKLTATDIIQDGFYDAGQAKFYSSMYVYEDENGERLKPTGKFLTLEEYSKQEVDSRRPVLLVNTKEPESKSSSPVPTPSEAELKTDSKSSVSVKSSKANVRRKESKKEREEREERERVEAERLAEMQKQQAEQPPPWHPPADTALENYITEVMTHIAPLPTTREQVTAMAQFVSGNMGGPIERGQLSSFSYELPISQIKYDLQCNVLPLGKIVTGIHYHRALLFKVLCDRIAVGCTLVRGEYGRAWNEIMLTDDEAPGAPKFPPKEYIVDLVHDPGRLMRSDCADAVNYQKL</sequence>